<name>A0A4Y7JQE4_PAPSO</name>
<evidence type="ECO:0000313" key="1">
    <source>
        <dbReference type="EMBL" id="RZC63324.1"/>
    </source>
</evidence>
<keyword evidence="2" id="KW-1185">Reference proteome</keyword>
<proteinExistence type="predicted"/>
<dbReference type="EMBL" id="CM010719">
    <property type="protein sequence ID" value="RZC63324.1"/>
    <property type="molecule type" value="Genomic_DNA"/>
</dbReference>
<organism evidence="1 2">
    <name type="scientific">Papaver somniferum</name>
    <name type="common">Opium poppy</name>
    <dbReference type="NCBI Taxonomy" id="3469"/>
    <lineage>
        <taxon>Eukaryota</taxon>
        <taxon>Viridiplantae</taxon>
        <taxon>Streptophyta</taxon>
        <taxon>Embryophyta</taxon>
        <taxon>Tracheophyta</taxon>
        <taxon>Spermatophyta</taxon>
        <taxon>Magnoliopsida</taxon>
        <taxon>Ranunculales</taxon>
        <taxon>Papaveraceae</taxon>
        <taxon>Papaveroideae</taxon>
        <taxon>Papaver</taxon>
    </lineage>
</organism>
<dbReference type="Proteomes" id="UP000316621">
    <property type="component" value="Chromosome 5"/>
</dbReference>
<gene>
    <name evidence="1" type="ORF">C5167_025089</name>
</gene>
<protein>
    <submittedName>
        <fullName evidence="1">Uncharacterized protein</fullName>
    </submittedName>
</protein>
<dbReference type="AlphaFoldDB" id="A0A4Y7JQE4"/>
<sequence length="31" mass="3462">MDEPPVIQGMSISAVEEEVPVMDACSKKWVR</sequence>
<evidence type="ECO:0000313" key="2">
    <source>
        <dbReference type="Proteomes" id="UP000316621"/>
    </source>
</evidence>
<accession>A0A4Y7JQE4</accession>
<dbReference type="Gramene" id="RZC63324">
    <property type="protein sequence ID" value="RZC63324"/>
    <property type="gene ID" value="C5167_025089"/>
</dbReference>
<reference evidence="1 2" key="1">
    <citation type="journal article" date="2018" name="Science">
        <title>The opium poppy genome and morphinan production.</title>
        <authorList>
            <person name="Guo L."/>
            <person name="Winzer T."/>
            <person name="Yang X."/>
            <person name="Li Y."/>
            <person name="Ning Z."/>
            <person name="He Z."/>
            <person name="Teodor R."/>
            <person name="Lu Y."/>
            <person name="Bowser T.A."/>
            <person name="Graham I.A."/>
            <person name="Ye K."/>
        </authorList>
    </citation>
    <scope>NUCLEOTIDE SEQUENCE [LARGE SCALE GENOMIC DNA]</scope>
    <source>
        <strain evidence="2">cv. HN1</strain>
        <tissue evidence="1">Leaves</tissue>
    </source>
</reference>